<evidence type="ECO:0000313" key="2">
    <source>
        <dbReference type="EMBL" id="KER19948.1"/>
    </source>
</evidence>
<reference evidence="2 3" key="1">
    <citation type="submission" date="2013-11" db="EMBL/GenBank/DDBJ databases">
        <title>Opisthorchis viverrini - life in the bile duct.</title>
        <authorList>
            <person name="Young N.D."/>
            <person name="Nagarajan N."/>
            <person name="Lin S.J."/>
            <person name="Korhonen P.K."/>
            <person name="Jex A.R."/>
            <person name="Hall R.S."/>
            <person name="Safavi-Hemami H."/>
            <person name="Kaewkong W."/>
            <person name="Bertrand D."/>
            <person name="Gao S."/>
            <person name="Seet Q."/>
            <person name="Wongkham S."/>
            <person name="Teh B.T."/>
            <person name="Wongkham C."/>
            <person name="Intapan P.M."/>
            <person name="Maleewong W."/>
            <person name="Yang X."/>
            <person name="Hu M."/>
            <person name="Wang Z."/>
            <person name="Hofmann A."/>
            <person name="Sternberg P.W."/>
            <person name="Tan P."/>
            <person name="Wang J."/>
            <person name="Gasser R.B."/>
        </authorList>
    </citation>
    <scope>NUCLEOTIDE SEQUENCE [LARGE SCALE GENOMIC DNA]</scope>
</reference>
<dbReference type="RefSeq" id="XP_009176301.1">
    <property type="nucleotide sequence ID" value="XM_009178037.1"/>
</dbReference>
<dbReference type="GeneID" id="20329587"/>
<dbReference type="CTD" id="20329587"/>
<dbReference type="AlphaFoldDB" id="A0A074YZ47"/>
<feature type="region of interest" description="Disordered" evidence="1">
    <location>
        <begin position="146"/>
        <end position="194"/>
    </location>
</feature>
<feature type="region of interest" description="Disordered" evidence="1">
    <location>
        <begin position="700"/>
        <end position="722"/>
    </location>
</feature>
<dbReference type="Gene3D" id="3.40.50.150">
    <property type="entry name" value="Vaccinia Virus protein VP39"/>
    <property type="match status" value="1"/>
</dbReference>
<dbReference type="InterPro" id="IPR029063">
    <property type="entry name" value="SAM-dependent_MTases_sf"/>
</dbReference>
<organism evidence="2 3">
    <name type="scientific">Opisthorchis viverrini</name>
    <name type="common">Southeast Asian liver fluke</name>
    <dbReference type="NCBI Taxonomy" id="6198"/>
    <lineage>
        <taxon>Eukaryota</taxon>
        <taxon>Metazoa</taxon>
        <taxon>Spiralia</taxon>
        <taxon>Lophotrochozoa</taxon>
        <taxon>Platyhelminthes</taxon>
        <taxon>Trematoda</taxon>
        <taxon>Digenea</taxon>
        <taxon>Opisthorchiida</taxon>
        <taxon>Opisthorchiata</taxon>
        <taxon>Opisthorchiidae</taxon>
        <taxon>Opisthorchis</taxon>
    </lineage>
</organism>
<evidence type="ECO:0000256" key="1">
    <source>
        <dbReference type="SAM" id="MobiDB-lite"/>
    </source>
</evidence>
<dbReference type="Proteomes" id="UP000054324">
    <property type="component" value="Unassembled WGS sequence"/>
</dbReference>
<keyword evidence="3" id="KW-1185">Reference proteome</keyword>
<dbReference type="PANTHER" id="PTHR14663">
    <property type="entry name" value="METHYLTRANSFERASE NSUN7-RELATED"/>
    <property type="match status" value="1"/>
</dbReference>
<dbReference type="InterPro" id="IPR042620">
    <property type="entry name" value="NSUN7"/>
</dbReference>
<dbReference type="EMBL" id="KL597115">
    <property type="protein sequence ID" value="KER19948.1"/>
    <property type="molecule type" value="Genomic_DNA"/>
</dbReference>
<evidence type="ECO:0000313" key="3">
    <source>
        <dbReference type="Proteomes" id="UP000054324"/>
    </source>
</evidence>
<dbReference type="PANTHER" id="PTHR14663:SF2">
    <property type="entry name" value="METHYLTRANSFERASE NSUN7-RELATED"/>
    <property type="match status" value="1"/>
</dbReference>
<name>A0A074YZ47_OPIVI</name>
<proteinExistence type="predicted"/>
<dbReference type="KEGG" id="ovi:T265_15422"/>
<feature type="non-terminal residue" evidence="2">
    <location>
        <position position="774"/>
    </location>
</feature>
<dbReference type="OrthoDB" id="6817893at2759"/>
<gene>
    <name evidence="2" type="ORF">T265_15422</name>
</gene>
<dbReference type="STRING" id="6198.A0A074YZ47"/>
<evidence type="ECO:0008006" key="4">
    <source>
        <dbReference type="Google" id="ProtNLM"/>
    </source>
</evidence>
<feature type="compositionally biased region" description="Basic and acidic residues" evidence="1">
    <location>
        <begin position="700"/>
        <end position="713"/>
    </location>
</feature>
<protein>
    <recommendedName>
        <fullName evidence="4">SAM-dependent MTase RsmB/NOP-type domain-containing protein</fullName>
    </recommendedName>
</protein>
<sequence>MSDEYSKVSGVAASNTLLNMQRFSNTQHQGSFSLNMRSSRKSVAGSMARAYKLAQYFRVLPCLFSEQIFCFAACLLKWFRLETMRQEALAASLVKGHHGDRQMAVVGQAGGSEFQLQKPSEDQDEPIEGFESHNLEPVVQAVGSMNDEVEQEDTLSGASDELPGESQQPTEAEDGAEEELTRSSDEQDVPVERPIYGNLNKSVLTRISYANARERRDTYKLAFNTMKYSSILEKLLEEIAFFLEYPDLKDEEYLVLVLAYDYAMRNFQRRVPLPNDRQLPTPERYFEYLSNNRLVLYPAGNELFTVAEAAVQAMCMRLAAAVARVRVRNQVGSLRLLLPEEWRSSEQMAEVMPTYGWYNQLLGKQDIVTTWLKDHGFRRIMAGRMPQPLEYASDRHCSDVFVFNKMDVSNLLDSEIVQQRNLVLQDKSSCLGVHCCLANVTGGEEVLFVNCINVFSPVHMEGLIGNKFPLIQPVPQVRVIRQMKEDEDSRLTLKMGSKVIRASTEEFLSVEPNSEKQKSIRHIYIESSDSRSAVVNPVGFLEVEADDLSILRDMWTPSGNPSRESRRMEMISKSSSLLRHALKFAGVRTVTFLSHSQDPDETDGLVAKVVDATNRLLLREAEALAASMRSAPTGTAFNPHVPTFPGLQEERDAYEAGKPSIITKNKTIRVPPSQETNGFYIVILHKEQILLKSADELRQEADQAGRGGKEAKGRGKGKRHEVYPTVDITTTVKHAFQVSFVDSCMEIPSIASIEPSKTVIHCVVRVQNVCLTDL</sequence>
<accession>A0A074YZ47</accession>